<proteinExistence type="predicted"/>
<sequence>MRVAYRASREGSGDLVFVPNWFTNCEHLPEIGGIGVHIGARVTALAAANDVLVSSRLRDLIIGFARSKAQSYRLGVGNVGRHFPEGGMAVHFCQPPNNFCHRNYPADLHV</sequence>
<evidence type="ECO:0000313" key="1">
    <source>
        <dbReference type="EMBL" id="ART68965.1"/>
    </source>
</evidence>
<name>A0A1Y0C1I5_9MYCO</name>
<dbReference type="EMBL" id="CP020809">
    <property type="protein sequence ID" value="ART68965.1"/>
    <property type="molecule type" value="Genomic_DNA"/>
</dbReference>
<dbReference type="Proteomes" id="UP000195331">
    <property type="component" value="Chromosome"/>
</dbReference>
<organism evidence="1 2">
    <name type="scientific">Mycobacterium dioxanotrophicus</name>
    <dbReference type="NCBI Taxonomy" id="482462"/>
    <lineage>
        <taxon>Bacteria</taxon>
        <taxon>Bacillati</taxon>
        <taxon>Actinomycetota</taxon>
        <taxon>Actinomycetes</taxon>
        <taxon>Mycobacteriales</taxon>
        <taxon>Mycobacteriaceae</taxon>
        <taxon>Mycobacterium</taxon>
    </lineage>
</organism>
<dbReference type="KEGG" id="mdx:BTO20_10550"/>
<gene>
    <name evidence="1" type="ORF">BTO20_10550</name>
</gene>
<dbReference type="AlphaFoldDB" id="A0A1Y0C1I5"/>
<keyword evidence="2" id="KW-1185">Reference proteome</keyword>
<protein>
    <submittedName>
        <fullName evidence="1">Uncharacterized protein</fullName>
    </submittedName>
</protein>
<reference evidence="1 2" key="1">
    <citation type="submission" date="2017-04" db="EMBL/GenBank/DDBJ databases">
        <title>Whole Genome Sequence of 1,4-Dioxane Degrading Bacterium Mycobacterium dioxanotrophicus PH-06.</title>
        <authorList>
            <person name="He Y."/>
        </authorList>
    </citation>
    <scope>NUCLEOTIDE SEQUENCE [LARGE SCALE GENOMIC DNA]</scope>
    <source>
        <strain evidence="1 2">PH-06</strain>
    </source>
</reference>
<evidence type="ECO:0000313" key="2">
    <source>
        <dbReference type="Proteomes" id="UP000195331"/>
    </source>
</evidence>
<accession>A0A1Y0C1I5</accession>